<proteinExistence type="predicted"/>
<accession>B0E2N6</accession>
<evidence type="ECO:0000313" key="3">
    <source>
        <dbReference type="Proteomes" id="UP000001194"/>
    </source>
</evidence>
<dbReference type="HOGENOM" id="CLU_1938536_0_0_1"/>
<dbReference type="RefSeq" id="XP_001890455.1">
    <property type="nucleotide sequence ID" value="XM_001890420.1"/>
</dbReference>
<evidence type="ECO:0000313" key="2">
    <source>
        <dbReference type="EMBL" id="EDQ98910.1"/>
    </source>
</evidence>
<dbReference type="Proteomes" id="UP000001194">
    <property type="component" value="Unassembled WGS sequence"/>
</dbReference>
<feature type="region of interest" description="Disordered" evidence="1">
    <location>
        <begin position="108"/>
        <end position="130"/>
    </location>
</feature>
<keyword evidence="3" id="KW-1185">Reference proteome</keyword>
<gene>
    <name evidence="2" type="ORF">LACBIDRAFT_318563</name>
</gene>
<dbReference type="EMBL" id="DS547185">
    <property type="protein sequence ID" value="EDQ98910.1"/>
    <property type="molecule type" value="Genomic_DNA"/>
</dbReference>
<dbReference type="KEGG" id="lbc:LACBIDRAFT_318563"/>
<dbReference type="InParanoid" id="B0E2N6"/>
<organism evidence="3">
    <name type="scientific">Laccaria bicolor (strain S238N-H82 / ATCC MYA-4686)</name>
    <name type="common">Bicoloured deceiver</name>
    <name type="synonym">Laccaria laccata var. bicolor</name>
    <dbReference type="NCBI Taxonomy" id="486041"/>
    <lineage>
        <taxon>Eukaryota</taxon>
        <taxon>Fungi</taxon>
        <taxon>Dikarya</taxon>
        <taxon>Basidiomycota</taxon>
        <taxon>Agaricomycotina</taxon>
        <taxon>Agaricomycetes</taxon>
        <taxon>Agaricomycetidae</taxon>
        <taxon>Agaricales</taxon>
        <taxon>Agaricineae</taxon>
        <taxon>Hydnangiaceae</taxon>
        <taxon>Laccaria</taxon>
    </lineage>
</organism>
<name>B0E2N6_LACBS</name>
<sequence length="130" mass="15277">MPHKISIKTADFRKTMGTHLSQDYINRLKEALRASTRKHLVYAKTYMGQRENVTKCEQEIWSLYPNLFLASDADTNRRKNVARVYMQKLFSNNRWRYLRARQKKIKSGARDPVDVSRNTRGPSTVSIRCP</sequence>
<protein>
    <submittedName>
        <fullName evidence="2">Predicted protein</fullName>
    </submittedName>
</protein>
<feature type="compositionally biased region" description="Polar residues" evidence="1">
    <location>
        <begin position="116"/>
        <end position="130"/>
    </location>
</feature>
<dbReference type="GeneID" id="6086107"/>
<reference evidence="2 3" key="1">
    <citation type="journal article" date="2008" name="Nature">
        <title>The genome of Laccaria bicolor provides insights into mycorrhizal symbiosis.</title>
        <authorList>
            <person name="Martin F."/>
            <person name="Aerts A."/>
            <person name="Ahren D."/>
            <person name="Brun A."/>
            <person name="Danchin E.G.J."/>
            <person name="Duchaussoy F."/>
            <person name="Gibon J."/>
            <person name="Kohler A."/>
            <person name="Lindquist E."/>
            <person name="Pereda V."/>
            <person name="Salamov A."/>
            <person name="Shapiro H.J."/>
            <person name="Wuyts J."/>
            <person name="Blaudez D."/>
            <person name="Buee M."/>
            <person name="Brokstein P."/>
            <person name="Canbaeck B."/>
            <person name="Cohen D."/>
            <person name="Courty P.E."/>
            <person name="Coutinho P.M."/>
            <person name="Delaruelle C."/>
            <person name="Detter J.C."/>
            <person name="Deveau A."/>
            <person name="DiFazio S."/>
            <person name="Duplessis S."/>
            <person name="Fraissinet-Tachet L."/>
            <person name="Lucic E."/>
            <person name="Frey-Klett P."/>
            <person name="Fourrey C."/>
            <person name="Feussner I."/>
            <person name="Gay G."/>
            <person name="Grimwood J."/>
            <person name="Hoegger P.J."/>
            <person name="Jain P."/>
            <person name="Kilaru S."/>
            <person name="Labbe J."/>
            <person name="Lin Y.C."/>
            <person name="Legue V."/>
            <person name="Le Tacon F."/>
            <person name="Marmeisse R."/>
            <person name="Melayah D."/>
            <person name="Montanini B."/>
            <person name="Muratet M."/>
            <person name="Nehls U."/>
            <person name="Niculita-Hirzel H."/>
            <person name="Oudot-Le Secq M.P."/>
            <person name="Peter M."/>
            <person name="Quesneville H."/>
            <person name="Rajashekar B."/>
            <person name="Reich M."/>
            <person name="Rouhier N."/>
            <person name="Schmutz J."/>
            <person name="Yin T."/>
            <person name="Chalot M."/>
            <person name="Henrissat B."/>
            <person name="Kuees U."/>
            <person name="Lucas S."/>
            <person name="Van de Peer Y."/>
            <person name="Podila G.K."/>
            <person name="Polle A."/>
            <person name="Pukkila P.J."/>
            <person name="Richardson P.M."/>
            <person name="Rouze P."/>
            <person name="Sanders I.R."/>
            <person name="Stajich J.E."/>
            <person name="Tunlid A."/>
            <person name="Tuskan G."/>
            <person name="Grigoriev I.V."/>
        </authorList>
    </citation>
    <scope>NUCLEOTIDE SEQUENCE [LARGE SCALE GENOMIC DNA]</scope>
    <source>
        <strain evidence="3">S238N-H82 / ATCC MYA-4686</strain>
    </source>
</reference>
<evidence type="ECO:0000256" key="1">
    <source>
        <dbReference type="SAM" id="MobiDB-lite"/>
    </source>
</evidence>
<dbReference type="AlphaFoldDB" id="B0E2N6"/>